<dbReference type="Gene3D" id="3.40.50.720">
    <property type="entry name" value="NAD(P)-binding Rossmann-like Domain"/>
    <property type="match status" value="1"/>
</dbReference>
<evidence type="ECO:0000256" key="1">
    <source>
        <dbReference type="ARBA" id="ARBA00023002"/>
    </source>
</evidence>
<sequence length="214" mass="22365">MKIAVIGGTGDMGYGLALRFAKAGNEIIIGSRQREKALAAVAQAQTVVPGGVFAGEDNMTAAHQAELTVISVPSAGHRATLESLREVLKDKLVLDITIPMAFNPLRYAPPAEGSNALETAAVLGENCRVASGFHTVSAVLLSELGNDLHADTLIVANNAELKAQVIDLARSIGLNAYDAGSLALSSTVESLTPMLIGMNKRYGSKHIGIKLTDF</sequence>
<dbReference type="InterPro" id="IPR028939">
    <property type="entry name" value="P5C_Rdtase_cat_N"/>
</dbReference>
<dbReference type="InterPro" id="IPR051267">
    <property type="entry name" value="STEAP_metalloreductase"/>
</dbReference>
<gene>
    <name evidence="3" type="ORF">SDC9_44947</name>
</gene>
<proteinExistence type="predicted"/>
<name>A0A644W5K4_9ZZZZ</name>
<dbReference type="SUPFAM" id="SSF51735">
    <property type="entry name" value="NAD(P)-binding Rossmann-fold domains"/>
    <property type="match status" value="1"/>
</dbReference>
<dbReference type="GO" id="GO:0006740">
    <property type="term" value="P:NADPH regeneration"/>
    <property type="evidence" value="ECO:0007669"/>
    <property type="project" value="InterPro"/>
</dbReference>
<dbReference type="AlphaFoldDB" id="A0A644W5K4"/>
<feature type="domain" description="Pyrroline-5-carboxylate reductase catalytic N-terminal" evidence="2">
    <location>
        <begin position="2"/>
        <end position="97"/>
    </location>
</feature>
<dbReference type="Pfam" id="PF03807">
    <property type="entry name" value="F420_oxidored"/>
    <property type="match status" value="1"/>
</dbReference>
<comment type="caution">
    <text evidence="3">The sequence shown here is derived from an EMBL/GenBank/DDBJ whole genome shotgun (WGS) entry which is preliminary data.</text>
</comment>
<dbReference type="InterPro" id="IPR036291">
    <property type="entry name" value="NAD(P)-bd_dom_sf"/>
</dbReference>
<dbReference type="GO" id="GO:0052851">
    <property type="term" value="F:ferric-chelate reductase (NADPH) activity"/>
    <property type="evidence" value="ECO:0007669"/>
    <property type="project" value="TreeGrafter"/>
</dbReference>
<keyword evidence="1" id="KW-0560">Oxidoreductase</keyword>
<dbReference type="GO" id="GO:0008823">
    <property type="term" value="F:cupric reductase (NADH) activity"/>
    <property type="evidence" value="ECO:0007669"/>
    <property type="project" value="TreeGrafter"/>
</dbReference>
<dbReference type="PANTHER" id="PTHR14239:SF0">
    <property type="entry name" value="F420-DEPENDENT NADP REDUCTASE"/>
    <property type="match status" value="1"/>
</dbReference>
<dbReference type="GO" id="GO:0050661">
    <property type="term" value="F:NADP binding"/>
    <property type="evidence" value="ECO:0007669"/>
    <property type="project" value="InterPro"/>
</dbReference>
<organism evidence="3">
    <name type="scientific">bioreactor metagenome</name>
    <dbReference type="NCBI Taxonomy" id="1076179"/>
    <lineage>
        <taxon>unclassified sequences</taxon>
        <taxon>metagenomes</taxon>
        <taxon>ecological metagenomes</taxon>
    </lineage>
</organism>
<protein>
    <recommendedName>
        <fullName evidence="2">Pyrroline-5-carboxylate reductase catalytic N-terminal domain-containing protein</fullName>
    </recommendedName>
</protein>
<dbReference type="GO" id="GO:0015677">
    <property type="term" value="P:copper ion import"/>
    <property type="evidence" value="ECO:0007669"/>
    <property type="project" value="TreeGrafter"/>
</dbReference>
<evidence type="ECO:0000259" key="2">
    <source>
        <dbReference type="Pfam" id="PF03807"/>
    </source>
</evidence>
<dbReference type="GO" id="GO:0016651">
    <property type="term" value="F:oxidoreductase activity, acting on NAD(P)H"/>
    <property type="evidence" value="ECO:0007669"/>
    <property type="project" value="InterPro"/>
</dbReference>
<dbReference type="GO" id="GO:0070967">
    <property type="term" value="F:coenzyme F420 binding"/>
    <property type="evidence" value="ECO:0007669"/>
    <property type="project" value="InterPro"/>
</dbReference>
<reference evidence="3" key="1">
    <citation type="submission" date="2019-08" db="EMBL/GenBank/DDBJ databases">
        <authorList>
            <person name="Kucharzyk K."/>
            <person name="Murdoch R.W."/>
            <person name="Higgins S."/>
            <person name="Loffler F."/>
        </authorList>
    </citation>
    <scope>NUCLEOTIDE SEQUENCE</scope>
</reference>
<evidence type="ECO:0000313" key="3">
    <source>
        <dbReference type="EMBL" id="MPL98740.1"/>
    </source>
</evidence>
<dbReference type="InterPro" id="IPR010185">
    <property type="entry name" value="NpdG"/>
</dbReference>
<dbReference type="GO" id="GO:0005886">
    <property type="term" value="C:plasma membrane"/>
    <property type="evidence" value="ECO:0007669"/>
    <property type="project" value="TreeGrafter"/>
</dbReference>
<accession>A0A644W5K4</accession>
<dbReference type="PANTHER" id="PTHR14239">
    <property type="entry name" value="DUDULIN-RELATED"/>
    <property type="match status" value="1"/>
</dbReference>
<dbReference type="NCBIfam" id="TIGR01915">
    <property type="entry name" value="npdG"/>
    <property type="match status" value="1"/>
</dbReference>
<dbReference type="EMBL" id="VSSQ01000626">
    <property type="protein sequence ID" value="MPL98740.1"/>
    <property type="molecule type" value="Genomic_DNA"/>
</dbReference>